<dbReference type="PRINTS" id="PR00385">
    <property type="entry name" value="P450"/>
</dbReference>
<keyword evidence="12 20" id="KW-0408">Iron</keyword>
<dbReference type="Ensembl" id="ENSFTIT00000022392.1">
    <property type="protein sequence ID" value="ENSFTIP00000021492.1"/>
    <property type="gene ID" value="ENSFTIG00000013962.1"/>
</dbReference>
<evidence type="ECO:0000256" key="3">
    <source>
        <dbReference type="ARBA" id="ARBA00010617"/>
    </source>
</evidence>
<dbReference type="PANTHER" id="PTHR24279">
    <property type="entry name" value="CYTOCHROME P450"/>
    <property type="match status" value="1"/>
</dbReference>
<evidence type="ECO:0000256" key="23">
    <source>
        <dbReference type="SAM" id="MobiDB-lite"/>
    </source>
</evidence>
<evidence type="ECO:0000313" key="24">
    <source>
        <dbReference type="Ensembl" id="ENSFTIP00000021492.1"/>
    </source>
</evidence>
<evidence type="ECO:0000256" key="7">
    <source>
        <dbReference type="ARBA" id="ARBA00022617"/>
    </source>
</evidence>
<dbReference type="AlphaFoldDB" id="A0A8C4XTV6"/>
<dbReference type="GO" id="GO:0034650">
    <property type="term" value="P:cortisol metabolic process"/>
    <property type="evidence" value="ECO:0007669"/>
    <property type="project" value="TreeGrafter"/>
</dbReference>
<dbReference type="GO" id="GO:0005506">
    <property type="term" value="F:iron ion binding"/>
    <property type="evidence" value="ECO:0007669"/>
    <property type="project" value="InterPro"/>
</dbReference>
<evidence type="ECO:0000256" key="16">
    <source>
        <dbReference type="ARBA" id="ARBA00023136"/>
    </source>
</evidence>
<proteinExistence type="inferred from homology"/>
<evidence type="ECO:0000256" key="22">
    <source>
        <dbReference type="RuleBase" id="RU364077"/>
    </source>
</evidence>
<protein>
    <recommendedName>
        <fullName evidence="5 22">Cholesterol side-chain cleavage enzyme, mitochondrial</fullName>
        <ecNumber evidence="4 22">1.14.15.6</ecNumber>
    </recommendedName>
    <alternativeName>
        <fullName evidence="22">Cholesterol desmolase</fullName>
    </alternativeName>
</protein>
<dbReference type="GO" id="GO:0008203">
    <property type="term" value="P:cholesterol metabolic process"/>
    <property type="evidence" value="ECO:0007669"/>
    <property type="project" value="UniProtKB-KW"/>
</dbReference>
<dbReference type="SUPFAM" id="SSF48264">
    <property type="entry name" value="Cytochrome P450"/>
    <property type="match status" value="1"/>
</dbReference>
<evidence type="ECO:0000256" key="2">
    <source>
        <dbReference type="ARBA" id="ARBA00005108"/>
    </source>
</evidence>
<evidence type="ECO:0000256" key="19">
    <source>
        <dbReference type="ARBA" id="ARBA00023250"/>
    </source>
</evidence>
<dbReference type="OMA" id="QVANYAM"/>
<dbReference type="PRINTS" id="PR00463">
    <property type="entry name" value="EP450I"/>
</dbReference>
<evidence type="ECO:0000256" key="9">
    <source>
        <dbReference type="ARBA" id="ARBA00022792"/>
    </source>
</evidence>
<comment type="catalytic activity">
    <reaction evidence="22">
        <text>6 reduced [adrenodoxin] + cholesterol + 3 O2 + 6 H(+) = 4-methylpentanal + pregnenolone + 6 oxidized [adrenodoxin] + 4 H2O</text>
        <dbReference type="Rhea" id="RHEA:35739"/>
        <dbReference type="Rhea" id="RHEA-COMP:9998"/>
        <dbReference type="Rhea" id="RHEA-COMP:9999"/>
        <dbReference type="ChEBI" id="CHEBI:15377"/>
        <dbReference type="ChEBI" id="CHEBI:15378"/>
        <dbReference type="ChEBI" id="CHEBI:15379"/>
        <dbReference type="ChEBI" id="CHEBI:16113"/>
        <dbReference type="ChEBI" id="CHEBI:16581"/>
        <dbReference type="ChEBI" id="CHEBI:17998"/>
        <dbReference type="ChEBI" id="CHEBI:33737"/>
        <dbReference type="ChEBI" id="CHEBI:33738"/>
        <dbReference type="EC" id="1.14.15.6"/>
    </reaction>
</comment>
<keyword evidence="15 22" id="KW-0496">Mitochondrion</keyword>
<dbReference type="GO" id="GO:0005743">
    <property type="term" value="C:mitochondrial inner membrane"/>
    <property type="evidence" value="ECO:0007669"/>
    <property type="project" value="UniProtKB-SubCell"/>
</dbReference>
<dbReference type="OrthoDB" id="3945418at2759"/>
<dbReference type="EC" id="1.14.15.6" evidence="4 22"/>
<evidence type="ECO:0000256" key="20">
    <source>
        <dbReference type="PIRSR" id="PIRSR602401-1"/>
    </source>
</evidence>
<dbReference type="GO" id="GO:0006700">
    <property type="term" value="P:C21-steroid hormone biosynthetic process"/>
    <property type="evidence" value="ECO:0007669"/>
    <property type="project" value="TreeGrafter"/>
</dbReference>
<keyword evidence="17 22" id="KW-1207">Sterol metabolism</keyword>
<comment type="pathway">
    <text evidence="2 22">Lipid metabolism; C21-steroid hormone metabolism.</text>
</comment>
<keyword evidence="16 22" id="KW-0472">Membrane</keyword>
<keyword evidence="7 20" id="KW-0349">Heme</keyword>
<keyword evidence="14 22" id="KW-0443">Lipid metabolism</keyword>
<evidence type="ECO:0000256" key="10">
    <source>
        <dbReference type="ARBA" id="ARBA00022946"/>
    </source>
</evidence>
<keyword evidence="10 22" id="KW-0809">Transit peptide</keyword>
<accession>A0A8C4XTV6</accession>
<keyword evidence="8 20" id="KW-0479">Metal-binding</keyword>
<evidence type="ECO:0000256" key="6">
    <source>
        <dbReference type="ARBA" id="ARBA00022548"/>
    </source>
</evidence>
<evidence type="ECO:0000256" key="5">
    <source>
        <dbReference type="ARBA" id="ARBA00019844"/>
    </source>
</evidence>
<organism evidence="24 25">
    <name type="scientific">Falco tinnunculus</name>
    <name type="common">Common kestrel</name>
    <dbReference type="NCBI Taxonomy" id="100819"/>
    <lineage>
        <taxon>Eukaryota</taxon>
        <taxon>Metazoa</taxon>
        <taxon>Chordata</taxon>
        <taxon>Craniata</taxon>
        <taxon>Vertebrata</taxon>
        <taxon>Euteleostomi</taxon>
        <taxon>Archelosauria</taxon>
        <taxon>Archosauria</taxon>
        <taxon>Dinosauria</taxon>
        <taxon>Saurischia</taxon>
        <taxon>Theropoda</taxon>
        <taxon>Coelurosauria</taxon>
        <taxon>Aves</taxon>
        <taxon>Neognathae</taxon>
        <taxon>Neoaves</taxon>
        <taxon>Telluraves</taxon>
        <taxon>Australaves</taxon>
        <taxon>Falconiformes</taxon>
        <taxon>Falconidae</taxon>
        <taxon>Falco</taxon>
    </lineage>
</organism>
<evidence type="ECO:0000256" key="4">
    <source>
        <dbReference type="ARBA" id="ARBA00012764"/>
    </source>
</evidence>
<reference evidence="24" key="1">
    <citation type="submission" date="2025-08" db="UniProtKB">
        <authorList>
            <consortium name="Ensembl"/>
        </authorList>
    </citation>
    <scope>IDENTIFICATION</scope>
</reference>
<comment type="function">
    <text evidence="22">A cytochrome P450 monooxygenase that catalyzes the side-chain hydroxylation and cleavage of cholesterol to pregnenolone, the precursor of most steroid hormones. Catalyzes three sequential oxidation reactions of cholesterol, namely the hydroxylation at C22 followed with the hydroxylation at C20 to yield 20R,22R-hydroxycholesterol that is further cleaved between C20 and C22 to yield the C21-steroid pregnenolone and 4-methylpentanal. Mechanistically, uses molecular oxygen inserting one oxygen atom into a substrate and reducing the second into a water molecule. Two electrons are provided by NADPH via a two-protein mitochondrial transfer system comprising flavoprotein FDXR (adrenodoxin/ferredoxin reductase) and nonheme iron-sulfur protein FDX1 or FDX2 (adrenodoxin/ferredoxin).</text>
</comment>
<reference evidence="24" key="2">
    <citation type="submission" date="2025-09" db="UniProtKB">
        <authorList>
            <consortium name="Ensembl"/>
        </authorList>
    </citation>
    <scope>IDENTIFICATION</scope>
</reference>
<dbReference type="Gene3D" id="1.10.630.10">
    <property type="entry name" value="Cytochrome P450"/>
    <property type="match status" value="1"/>
</dbReference>
<dbReference type="PROSITE" id="PS00086">
    <property type="entry name" value="CYTOCHROME_P450"/>
    <property type="match status" value="1"/>
</dbReference>
<keyword evidence="9" id="KW-0999">Mitochondrion inner membrane</keyword>
<evidence type="ECO:0000256" key="21">
    <source>
        <dbReference type="RuleBase" id="RU000461"/>
    </source>
</evidence>
<keyword evidence="13 21" id="KW-0503">Monooxygenase</keyword>
<evidence type="ECO:0000313" key="25">
    <source>
        <dbReference type="Proteomes" id="UP000694562"/>
    </source>
</evidence>
<evidence type="ECO:0000256" key="1">
    <source>
        <dbReference type="ARBA" id="ARBA00001971"/>
    </source>
</evidence>
<comment type="cofactor">
    <cofactor evidence="1 20 22">
        <name>heme</name>
        <dbReference type="ChEBI" id="CHEBI:30413"/>
    </cofactor>
</comment>
<evidence type="ECO:0000256" key="12">
    <source>
        <dbReference type="ARBA" id="ARBA00023004"/>
    </source>
</evidence>
<keyword evidence="25" id="KW-1185">Reference proteome</keyword>
<dbReference type="InterPro" id="IPR017972">
    <property type="entry name" value="Cyt_P450_CS"/>
</dbReference>
<dbReference type="PANTHER" id="PTHR24279:SF3">
    <property type="entry name" value="CHOLESTEROL SIDE-CHAIN CLEAVAGE ENZYME, MITOCHONDRIAL"/>
    <property type="match status" value="1"/>
</dbReference>
<evidence type="ECO:0000256" key="17">
    <source>
        <dbReference type="ARBA" id="ARBA00023166"/>
    </source>
</evidence>
<dbReference type="FunFam" id="1.10.630.10:FF:000015">
    <property type="entry name" value="Cholesterol side-chain cleavage enzyme, mitochondrial"/>
    <property type="match status" value="1"/>
</dbReference>
<keyword evidence="6 22" id="KW-0153">Cholesterol metabolism</keyword>
<dbReference type="InterPro" id="IPR050479">
    <property type="entry name" value="CYP11_CYP27_families"/>
</dbReference>
<dbReference type="GO" id="GO:0020037">
    <property type="term" value="F:heme binding"/>
    <property type="evidence" value="ECO:0007669"/>
    <property type="project" value="InterPro"/>
</dbReference>
<dbReference type="InterPro" id="IPR036396">
    <property type="entry name" value="Cyt_P450_sf"/>
</dbReference>
<dbReference type="Pfam" id="PF00067">
    <property type="entry name" value="p450"/>
    <property type="match status" value="1"/>
</dbReference>
<dbReference type="Proteomes" id="UP000694562">
    <property type="component" value="Unplaced"/>
</dbReference>
<feature type="binding site" description="axial binding residue" evidence="20">
    <location>
        <position position="537"/>
    </location>
    <ligand>
        <name>heme</name>
        <dbReference type="ChEBI" id="CHEBI:30413"/>
    </ligand>
    <ligandPart>
        <name>Fe</name>
        <dbReference type="ChEBI" id="CHEBI:18248"/>
    </ligandPart>
</feature>
<name>A0A8C4XTV6_FALTI</name>
<keyword evidence="11 21" id="KW-0560">Oxidoreductase</keyword>
<evidence type="ECO:0000256" key="18">
    <source>
        <dbReference type="ARBA" id="ARBA00023221"/>
    </source>
</evidence>
<evidence type="ECO:0000256" key="13">
    <source>
        <dbReference type="ARBA" id="ARBA00023033"/>
    </source>
</evidence>
<dbReference type="GO" id="GO:0006704">
    <property type="term" value="P:glucocorticoid biosynthetic process"/>
    <property type="evidence" value="ECO:0007669"/>
    <property type="project" value="TreeGrafter"/>
</dbReference>
<keyword evidence="19 22" id="KW-0755">Steroidogenesis</keyword>
<comment type="subcellular location">
    <subcellularLocation>
        <location evidence="22">Mitochondrion inner membrane</location>
        <topology evidence="22">Peripheral membrane protein</topology>
    </subcellularLocation>
    <text evidence="22">Localizes to the matrix side of the mitochondrion inner membrane.</text>
</comment>
<evidence type="ECO:0000256" key="14">
    <source>
        <dbReference type="ARBA" id="ARBA00023098"/>
    </source>
</evidence>
<dbReference type="UniPathway" id="UPA00229"/>
<evidence type="ECO:0000256" key="15">
    <source>
        <dbReference type="ARBA" id="ARBA00023128"/>
    </source>
</evidence>
<dbReference type="GO" id="GO:0071375">
    <property type="term" value="P:cellular response to peptide hormone stimulus"/>
    <property type="evidence" value="ECO:0007669"/>
    <property type="project" value="TreeGrafter"/>
</dbReference>
<dbReference type="CDD" id="cd20643">
    <property type="entry name" value="CYP11A1"/>
    <property type="match status" value="1"/>
</dbReference>
<keyword evidence="18 22" id="KW-0753">Steroid metabolism</keyword>
<dbReference type="InterPro" id="IPR002401">
    <property type="entry name" value="Cyt_P450_E_grp-I"/>
</dbReference>
<dbReference type="InterPro" id="IPR001128">
    <property type="entry name" value="Cyt_P450"/>
</dbReference>
<evidence type="ECO:0000256" key="11">
    <source>
        <dbReference type="ARBA" id="ARBA00023002"/>
    </source>
</evidence>
<sequence length="593" mass="66770">MPLRVCASPGKPCYGRAGRGWGSADHFWLPCAPVPAALPGRDALACPRPWGGRDSSGGGQEHEHLALSEASRGDKRGHPRLPPPPPAPMLARAAGALRGWPPAPAGGCRRAGGAASPIPPAPRPFNQLPGDWRAGWLNLYRFWQEGGLHNVHHIMARKFQQFGPIYREKLGVYESVNIISPQDAATLFQVEGTLPERFSVPPWVAYRDYRNKPYGVLLKTGEAWRSDRLMLNKEVLSPQVVESFVPLLSQVGEDFIQRARAQVGKSGRERWTADFTHELFRFALESVCHVLYGERLGLLQDFVDPEAQRFIDAVTLMFHTTSPMLYLPPALLRHLNAKMWRDHVRAWDAIFSQADKCIQNVYRDLRLQRKSTKEYMGILCSLIMQDKLPLDDIKASVTEMMAGGVDTTSMTLQWAMFELARSPGVQEQLRAEVLAAKQEAAGDRVKMLKTIRLLKATIKETLRLHPVAVTLQRYTTQEVILQDYRIPPKTLVQVGLYAMGRDPEVFPKPEQFSPQRWLAAGPKHFKGLSFGFGPRQCLGRRIAELEMQLFLMQILENFKIETMRAVEVGTKFDLILIPDKPIYLTLRPLEPQA</sequence>
<feature type="region of interest" description="Disordered" evidence="23">
    <location>
        <begin position="69"/>
        <end position="91"/>
    </location>
</feature>
<comment type="similarity">
    <text evidence="3 21">Belongs to the cytochrome P450 family.</text>
</comment>
<dbReference type="GO" id="GO:0008386">
    <property type="term" value="F:cholesterol monooxygenase (side-chain-cleaving) activity"/>
    <property type="evidence" value="ECO:0007669"/>
    <property type="project" value="UniProtKB-EC"/>
</dbReference>
<evidence type="ECO:0000256" key="8">
    <source>
        <dbReference type="ARBA" id="ARBA00022723"/>
    </source>
</evidence>